<proteinExistence type="predicted"/>
<dbReference type="GeneID" id="577482"/>
<organism evidence="5 6">
    <name type="scientific">Strongylocentrotus purpuratus</name>
    <name type="common">Purple sea urchin</name>
    <dbReference type="NCBI Taxonomy" id="7668"/>
    <lineage>
        <taxon>Eukaryota</taxon>
        <taxon>Metazoa</taxon>
        <taxon>Echinodermata</taxon>
        <taxon>Eleutherozoa</taxon>
        <taxon>Echinozoa</taxon>
        <taxon>Echinoidea</taxon>
        <taxon>Euechinoidea</taxon>
        <taxon>Echinacea</taxon>
        <taxon>Camarodonta</taxon>
        <taxon>Echinidea</taxon>
        <taxon>Strongylocentrotidae</taxon>
        <taxon>Strongylocentrotus</taxon>
    </lineage>
</organism>
<dbReference type="SUPFAM" id="SSF56219">
    <property type="entry name" value="DNase I-like"/>
    <property type="match status" value="1"/>
</dbReference>
<dbReference type="GO" id="GO:0005576">
    <property type="term" value="C:extracellular region"/>
    <property type="evidence" value="ECO:0007669"/>
    <property type="project" value="InterPro"/>
</dbReference>
<feature type="chain" id="PRO_5029556604" description="sphingomyelin phosphodiesterase" evidence="4">
    <location>
        <begin position="24"/>
        <end position="438"/>
    </location>
</feature>
<sequence>MKVAVKILDLYFLCWFLLATVNGHPFPCTVNDSTPIVWLGGEQQAYDCKEDSPGCPYFGLDSICDDPDGGEFPPCVNGNKLLCASPPAVPLTNPTSVSTLRVLAYNILEVPYPTWQCGQRERTCRIPHEVFRLHPDLDVIVFNELFQGGCFSMFDPAIDSSVLNFRDILTQLGFSHFTENVGQPVQPPHLFNGGTFIASRWPIVRNDSHVYTAADNSTWEYLAAKGAVYAEIIKTVGKSMMTYHIVGTHMQSTDTPLSEKVRVKQAEEMRILMEMQNISPNAPVIYAGDLNVINGTSHGTDVIDMLNATQPSNIGEYMYTYHGPENDLVNHTEYLNDTGWIDYVLYSNNHLQPTNASVEVVRPQLAEPIDICVSANELIPIYATSNRCLRRIQTRDLSDHFGVLGVFKFSENGTPSATDAIIDPLSIFLLTLLGILVN</sequence>
<dbReference type="AlphaFoldDB" id="A0A7M7RFF5"/>
<dbReference type="EnsemblMetazoa" id="XM_777708">
    <property type="protein sequence ID" value="XP_782801"/>
    <property type="gene ID" value="LOC577482"/>
</dbReference>
<keyword evidence="4" id="KW-0732">Signal</keyword>
<dbReference type="PANTHER" id="PTHR16320:SF23">
    <property type="entry name" value="SPHINGOMYELINASE C 1"/>
    <property type="match status" value="1"/>
</dbReference>
<evidence type="ECO:0000313" key="6">
    <source>
        <dbReference type="Proteomes" id="UP000007110"/>
    </source>
</evidence>
<dbReference type="CDD" id="cd09078">
    <property type="entry name" value="nSMase"/>
    <property type="match status" value="1"/>
</dbReference>
<dbReference type="GO" id="GO:0004767">
    <property type="term" value="F:sphingomyelin phosphodiesterase activity"/>
    <property type="evidence" value="ECO:0007669"/>
    <property type="project" value="UniProtKB-EC"/>
</dbReference>
<protein>
    <recommendedName>
        <fullName evidence="1">sphingomyelin phosphodiesterase</fullName>
        <ecNumber evidence="1">3.1.4.12</ecNumber>
    </recommendedName>
</protein>
<evidence type="ECO:0000256" key="1">
    <source>
        <dbReference type="ARBA" id="ARBA00012369"/>
    </source>
</evidence>
<keyword evidence="2" id="KW-0378">Hydrolase</keyword>
<keyword evidence="6" id="KW-1185">Reference proteome</keyword>
<feature type="signal peptide" evidence="4">
    <location>
        <begin position="1"/>
        <end position="23"/>
    </location>
</feature>
<comment type="catalytic activity">
    <reaction evidence="3">
        <text>N-(hexadecanoyl)-sphing-4-enine-1-phosphocholine + H2O = N-hexadecanoylsphing-4-enine + phosphocholine + H(+)</text>
        <dbReference type="Rhea" id="RHEA:45644"/>
        <dbReference type="ChEBI" id="CHEBI:15377"/>
        <dbReference type="ChEBI" id="CHEBI:15378"/>
        <dbReference type="ChEBI" id="CHEBI:72959"/>
        <dbReference type="ChEBI" id="CHEBI:78646"/>
        <dbReference type="ChEBI" id="CHEBI:295975"/>
    </reaction>
    <physiologicalReaction direction="left-to-right" evidence="3">
        <dbReference type="Rhea" id="RHEA:45645"/>
    </physiologicalReaction>
</comment>
<name>A0A7M7RFF5_STRPU</name>
<evidence type="ECO:0000313" key="5">
    <source>
        <dbReference type="EnsemblMetazoa" id="XP_782801"/>
    </source>
</evidence>
<evidence type="ECO:0000256" key="3">
    <source>
        <dbReference type="ARBA" id="ARBA00049371"/>
    </source>
</evidence>
<dbReference type="InterPro" id="IPR038772">
    <property type="entry name" value="Sph/SMPD2-like"/>
</dbReference>
<dbReference type="OrthoDB" id="10010057at2759"/>
<dbReference type="RefSeq" id="XP_782801.2">
    <property type="nucleotide sequence ID" value="XM_777708.5"/>
</dbReference>
<reference evidence="5" key="2">
    <citation type="submission" date="2021-01" db="UniProtKB">
        <authorList>
            <consortium name="EnsemblMetazoa"/>
        </authorList>
    </citation>
    <scope>IDENTIFICATION</scope>
</reference>
<dbReference type="GO" id="GO:0004620">
    <property type="term" value="F:phospholipase activity"/>
    <property type="evidence" value="ECO:0000318"/>
    <property type="project" value="GO_Central"/>
</dbReference>
<dbReference type="InParanoid" id="A0A7M7RFF5"/>
<evidence type="ECO:0000256" key="2">
    <source>
        <dbReference type="ARBA" id="ARBA00022801"/>
    </source>
</evidence>
<dbReference type="InterPro" id="IPR017766">
    <property type="entry name" value="Sphingomyelinase/PLipase_C"/>
</dbReference>
<accession>A0A7M7RFF5</accession>
<reference evidence="6" key="1">
    <citation type="submission" date="2015-02" db="EMBL/GenBank/DDBJ databases">
        <title>Genome sequencing for Strongylocentrotus purpuratus.</title>
        <authorList>
            <person name="Murali S."/>
            <person name="Liu Y."/>
            <person name="Vee V."/>
            <person name="English A."/>
            <person name="Wang M."/>
            <person name="Skinner E."/>
            <person name="Han Y."/>
            <person name="Muzny D.M."/>
            <person name="Worley K.C."/>
            <person name="Gibbs R.A."/>
        </authorList>
    </citation>
    <scope>NUCLEOTIDE SEQUENCE</scope>
</reference>
<dbReference type="KEGG" id="spu:577482"/>
<evidence type="ECO:0000256" key="4">
    <source>
        <dbReference type="SAM" id="SignalP"/>
    </source>
</evidence>
<dbReference type="OMA" id="VNRNCLY"/>
<dbReference type="Gene3D" id="3.60.10.10">
    <property type="entry name" value="Endonuclease/exonuclease/phosphatase"/>
    <property type="match status" value="1"/>
</dbReference>
<dbReference type="EC" id="3.1.4.12" evidence="1"/>
<dbReference type="PANTHER" id="PTHR16320">
    <property type="entry name" value="SPHINGOMYELINASE FAMILY MEMBER"/>
    <property type="match status" value="1"/>
</dbReference>
<dbReference type="InterPro" id="IPR036691">
    <property type="entry name" value="Endo/exonu/phosph_ase_sf"/>
</dbReference>
<dbReference type="Proteomes" id="UP000007110">
    <property type="component" value="Unassembled WGS sequence"/>
</dbReference>